<dbReference type="PROSITE" id="PS50837">
    <property type="entry name" value="NACHT"/>
    <property type="match status" value="1"/>
</dbReference>
<evidence type="ECO:0000313" key="4">
    <source>
        <dbReference type="EMBL" id="KAK2149050.1"/>
    </source>
</evidence>
<reference evidence="4" key="1">
    <citation type="journal article" date="2023" name="Mol. Biol. Evol.">
        <title>Third-Generation Sequencing Reveals the Adaptive Role of the Epigenome in Three Deep-Sea Polychaetes.</title>
        <authorList>
            <person name="Perez M."/>
            <person name="Aroh O."/>
            <person name="Sun Y."/>
            <person name="Lan Y."/>
            <person name="Juniper S.K."/>
            <person name="Young C.R."/>
            <person name="Angers B."/>
            <person name="Qian P.Y."/>
        </authorList>
    </citation>
    <scope>NUCLEOTIDE SEQUENCE</scope>
    <source>
        <strain evidence="4">R07B-5</strain>
    </source>
</reference>
<gene>
    <name evidence="4" type="ORF">NP493_3084g00001</name>
</gene>
<evidence type="ECO:0000259" key="3">
    <source>
        <dbReference type="PROSITE" id="PS50837"/>
    </source>
</evidence>
<feature type="domain" description="NACHT" evidence="3">
    <location>
        <begin position="75"/>
        <end position="208"/>
    </location>
</feature>
<name>A0AAD9MXH2_RIDPI</name>
<dbReference type="Pfam" id="PF05729">
    <property type="entry name" value="NACHT"/>
    <property type="match status" value="1"/>
</dbReference>
<keyword evidence="2" id="KW-0677">Repeat</keyword>
<dbReference type="EMBL" id="JAODUO010003065">
    <property type="protein sequence ID" value="KAK2149050.1"/>
    <property type="molecule type" value="Genomic_DNA"/>
</dbReference>
<keyword evidence="1" id="KW-0433">Leucine-rich repeat</keyword>
<sequence length="535" mass="60938">MEKYLKDTNFFKDIAVTKFSDIYIEPFVYESGEYKRLDTRSNINCLSSQTDVGQCEPVKVEELILPDPESGISAPKVLVTGSAGSGKSMLPMYLLDMWLEGKLPAFENIFIYSMKELSRVEEKCSLADLLFMHQYVYQRSSDEIAAEYVQRMSEKTLVVFDGLDAFDSYSSGSETFECNDPVEMSMLIGSIISGHTLRLVTLLVTSRPVGVDEYKKFDQVAEIYGFVEPMIDEYVEKYCQGEVTLKHHIDNFISSNVNVSSLCHLPIFCSLLCQMGKHGLDRDKETPFPTTMTQLITKCMENFVREQHPDFAGKERGRQDAIAVIKDQFLGHSTLAKDGMCQQPVKVIFSSEEFKKLSKETIRCGFLNVSTERKQVIIHTKVTQSYSAHLVMQEFFAAIALMSSLEEIKKLLDRTPNEGQLDMVLSFIAGLVGDPENKTFLEALGYDTTTKAANQEHKEKLHAFEYNIIIAIDKLLDLVVTQCNINERTRRRSCDHKASLLLLLRLLYEAQKPYEWTEIKRFVLKYKTELDLSGT</sequence>
<dbReference type="InterPro" id="IPR007111">
    <property type="entry name" value="NACHT_NTPase"/>
</dbReference>
<organism evidence="4 5">
    <name type="scientific">Ridgeia piscesae</name>
    <name type="common">Tubeworm</name>
    <dbReference type="NCBI Taxonomy" id="27915"/>
    <lineage>
        <taxon>Eukaryota</taxon>
        <taxon>Metazoa</taxon>
        <taxon>Spiralia</taxon>
        <taxon>Lophotrochozoa</taxon>
        <taxon>Annelida</taxon>
        <taxon>Polychaeta</taxon>
        <taxon>Sedentaria</taxon>
        <taxon>Canalipalpata</taxon>
        <taxon>Sabellida</taxon>
        <taxon>Siboglinidae</taxon>
        <taxon>Ridgeia</taxon>
    </lineage>
</organism>
<dbReference type="AlphaFoldDB" id="A0AAD9MXH2"/>
<dbReference type="GO" id="GO:0045348">
    <property type="term" value="P:positive regulation of MHC class II biosynthetic process"/>
    <property type="evidence" value="ECO:0007669"/>
    <property type="project" value="TreeGrafter"/>
</dbReference>
<protein>
    <recommendedName>
        <fullName evidence="3">NACHT domain-containing protein</fullName>
    </recommendedName>
</protein>
<evidence type="ECO:0000256" key="2">
    <source>
        <dbReference type="ARBA" id="ARBA00022737"/>
    </source>
</evidence>
<dbReference type="PANTHER" id="PTHR47189:SF1">
    <property type="entry name" value="MHC CLASS II TRANSACTIVATOR"/>
    <property type="match status" value="1"/>
</dbReference>
<evidence type="ECO:0000313" key="5">
    <source>
        <dbReference type="Proteomes" id="UP001209878"/>
    </source>
</evidence>
<dbReference type="GO" id="GO:0045345">
    <property type="term" value="P:positive regulation of MHC class I biosynthetic process"/>
    <property type="evidence" value="ECO:0007669"/>
    <property type="project" value="TreeGrafter"/>
</dbReference>
<evidence type="ECO:0000256" key="1">
    <source>
        <dbReference type="ARBA" id="ARBA00022614"/>
    </source>
</evidence>
<dbReference type="GO" id="GO:0045944">
    <property type="term" value="P:positive regulation of transcription by RNA polymerase II"/>
    <property type="evidence" value="ECO:0007669"/>
    <property type="project" value="TreeGrafter"/>
</dbReference>
<comment type="caution">
    <text evidence="4">The sequence shown here is derived from an EMBL/GenBank/DDBJ whole genome shotgun (WGS) entry which is preliminary data.</text>
</comment>
<proteinExistence type="predicted"/>
<dbReference type="Proteomes" id="UP001209878">
    <property type="component" value="Unassembled WGS sequence"/>
</dbReference>
<keyword evidence="5" id="KW-1185">Reference proteome</keyword>
<dbReference type="InterPro" id="IPR027417">
    <property type="entry name" value="P-loop_NTPase"/>
</dbReference>
<accession>A0AAD9MXH2</accession>
<dbReference type="Gene3D" id="3.40.50.300">
    <property type="entry name" value="P-loop containing nucleotide triphosphate hydrolases"/>
    <property type="match status" value="1"/>
</dbReference>
<dbReference type="PANTHER" id="PTHR47189">
    <property type="entry name" value="MHC CLASS II TRANSACTIVATOR"/>
    <property type="match status" value="1"/>
</dbReference>